<dbReference type="PANTHER" id="PTHR24348">
    <property type="entry name" value="SERINE/THREONINE-PROTEIN KINASE UNC-51-RELATED"/>
    <property type="match status" value="1"/>
</dbReference>
<dbReference type="PROSITE" id="PS50011">
    <property type="entry name" value="PROTEIN_KINASE_DOM"/>
    <property type="match status" value="1"/>
</dbReference>
<dbReference type="Pfam" id="PF00069">
    <property type="entry name" value="Pkinase"/>
    <property type="match status" value="1"/>
</dbReference>
<feature type="region of interest" description="Disordered" evidence="1">
    <location>
        <begin position="240"/>
        <end position="291"/>
    </location>
</feature>
<feature type="compositionally biased region" description="Basic residues" evidence="1">
    <location>
        <begin position="261"/>
        <end position="279"/>
    </location>
</feature>
<feature type="domain" description="Protein kinase" evidence="2">
    <location>
        <begin position="1"/>
        <end position="231"/>
    </location>
</feature>
<proteinExistence type="predicted"/>
<dbReference type="AlphaFoldDB" id="A0A6B2LAV5"/>
<dbReference type="SUPFAM" id="SSF56112">
    <property type="entry name" value="Protein kinase-like (PK-like)"/>
    <property type="match status" value="1"/>
</dbReference>
<accession>A0A6B2LAV5</accession>
<evidence type="ECO:0000259" key="2">
    <source>
        <dbReference type="PROSITE" id="PS50011"/>
    </source>
</evidence>
<dbReference type="GO" id="GO:0005524">
    <property type="term" value="F:ATP binding"/>
    <property type="evidence" value="ECO:0007669"/>
    <property type="project" value="InterPro"/>
</dbReference>
<evidence type="ECO:0000313" key="3">
    <source>
        <dbReference type="EMBL" id="NDV34114.1"/>
    </source>
</evidence>
<dbReference type="InterPro" id="IPR011009">
    <property type="entry name" value="Kinase-like_dom_sf"/>
</dbReference>
<dbReference type="InterPro" id="IPR045269">
    <property type="entry name" value="Atg1-like"/>
</dbReference>
<evidence type="ECO:0000256" key="1">
    <source>
        <dbReference type="SAM" id="MobiDB-lite"/>
    </source>
</evidence>
<name>A0A6B2LAV5_9EUKA</name>
<dbReference type="GO" id="GO:0004674">
    <property type="term" value="F:protein serine/threonine kinase activity"/>
    <property type="evidence" value="ECO:0007669"/>
    <property type="project" value="InterPro"/>
</dbReference>
<protein>
    <recommendedName>
        <fullName evidence="2">Protein kinase domain-containing protein</fullName>
    </recommendedName>
</protein>
<dbReference type="GO" id="GO:0005737">
    <property type="term" value="C:cytoplasm"/>
    <property type="evidence" value="ECO:0007669"/>
    <property type="project" value="TreeGrafter"/>
</dbReference>
<dbReference type="GO" id="GO:0010506">
    <property type="term" value="P:regulation of autophagy"/>
    <property type="evidence" value="ECO:0007669"/>
    <property type="project" value="InterPro"/>
</dbReference>
<reference evidence="3" key="1">
    <citation type="journal article" date="2020" name="J. Eukaryot. Microbiol.">
        <title>De novo Sequencing, Assembly and Annotation of the Transcriptome for the Free-Living Testate Amoeba Arcella intermedia.</title>
        <authorList>
            <person name="Ribeiro G.M."/>
            <person name="Porfirio-Sousa A.L."/>
            <person name="Maurer-Alcala X.X."/>
            <person name="Katz L.A."/>
            <person name="Lahr D.J.G."/>
        </authorList>
    </citation>
    <scope>NUCLEOTIDE SEQUENCE</scope>
</reference>
<sequence>MLVAKIIDLEKYPHQYLAELCSLTVCKHEFIISLAGCQILSNGTQGCLFIQHYPYPTLEDVVCESEKGLTERKAMVILSNLVSGLDYIHRHRIAHHDLTPGNILLEKKSGRVKIIDFGLSIAFESDHPSVLHSSGTPLFMSPEVLQNSKHNPILCDIWSLGVILYFMLTNSFPWSNFQKSKDELLQCIFKEKPDLSGFSESIKTLIQGMLSSDPEERWILSEIQLIVTEFLEKEMEERREYQSKIRDTKKKKRKSLDWSKKVKKEKKPPTSQKRRKARSTNRPSLEKRAET</sequence>
<organism evidence="3">
    <name type="scientific">Arcella intermedia</name>
    <dbReference type="NCBI Taxonomy" id="1963864"/>
    <lineage>
        <taxon>Eukaryota</taxon>
        <taxon>Amoebozoa</taxon>
        <taxon>Tubulinea</taxon>
        <taxon>Elardia</taxon>
        <taxon>Arcellinida</taxon>
        <taxon>Sphaerothecina</taxon>
        <taxon>Arcellidae</taxon>
        <taxon>Arcella</taxon>
    </lineage>
</organism>
<dbReference type="Gene3D" id="1.10.510.10">
    <property type="entry name" value="Transferase(Phosphotransferase) domain 1"/>
    <property type="match status" value="1"/>
</dbReference>
<dbReference type="InterPro" id="IPR000719">
    <property type="entry name" value="Prot_kinase_dom"/>
</dbReference>
<dbReference type="EMBL" id="GIBP01005145">
    <property type="protein sequence ID" value="NDV34114.1"/>
    <property type="molecule type" value="Transcribed_RNA"/>
</dbReference>